<reference evidence="3 4" key="1">
    <citation type="submission" date="2016-08" db="EMBL/GenBank/DDBJ databases">
        <title>A Parts List for Fungal Cellulosomes Revealed by Comparative Genomics.</title>
        <authorList>
            <consortium name="DOE Joint Genome Institute"/>
            <person name="Haitjema C.H."/>
            <person name="Gilmore S.P."/>
            <person name="Henske J.K."/>
            <person name="Solomon K.V."/>
            <person name="De Groot R."/>
            <person name="Kuo A."/>
            <person name="Mondo S.J."/>
            <person name="Salamov A.A."/>
            <person name="Labutti K."/>
            <person name="Zhao Z."/>
            <person name="Chiniquy J."/>
            <person name="Barry K."/>
            <person name="Brewer H.M."/>
            <person name="Purvine S.O."/>
            <person name="Wright A.T."/>
            <person name="Boxma B."/>
            <person name="Van Alen T."/>
            <person name="Hackstein J.H."/>
            <person name="Baker S.E."/>
            <person name="Grigoriev I.V."/>
            <person name="O'Malley M.A."/>
        </authorList>
    </citation>
    <scope>NUCLEOTIDE SEQUENCE [LARGE SCALE GENOMIC DNA]</scope>
    <source>
        <strain evidence="3 4">S4</strain>
    </source>
</reference>
<feature type="transmembrane region" description="Helical" evidence="2">
    <location>
        <begin position="485"/>
        <end position="505"/>
    </location>
</feature>
<comment type="caution">
    <text evidence="3">The sequence shown here is derived from an EMBL/GenBank/DDBJ whole genome shotgun (WGS) entry which is preliminary data.</text>
</comment>
<protein>
    <submittedName>
        <fullName evidence="3">Uncharacterized protein</fullName>
    </submittedName>
</protein>
<accession>A0A1Y1X6F2</accession>
<evidence type="ECO:0000256" key="1">
    <source>
        <dbReference type="SAM" id="MobiDB-lite"/>
    </source>
</evidence>
<proteinExistence type="predicted"/>
<evidence type="ECO:0000313" key="4">
    <source>
        <dbReference type="Proteomes" id="UP000193944"/>
    </source>
</evidence>
<keyword evidence="2" id="KW-0472">Membrane</keyword>
<dbReference type="OrthoDB" id="10475161at2759"/>
<evidence type="ECO:0000313" key="3">
    <source>
        <dbReference type="EMBL" id="ORX81371.1"/>
    </source>
</evidence>
<organism evidence="3 4">
    <name type="scientific">Anaeromyces robustus</name>
    <dbReference type="NCBI Taxonomy" id="1754192"/>
    <lineage>
        <taxon>Eukaryota</taxon>
        <taxon>Fungi</taxon>
        <taxon>Fungi incertae sedis</taxon>
        <taxon>Chytridiomycota</taxon>
        <taxon>Chytridiomycota incertae sedis</taxon>
        <taxon>Neocallimastigomycetes</taxon>
        <taxon>Neocallimastigales</taxon>
        <taxon>Neocallimastigaceae</taxon>
        <taxon>Anaeromyces</taxon>
    </lineage>
</organism>
<feature type="region of interest" description="Disordered" evidence="1">
    <location>
        <begin position="240"/>
        <end position="271"/>
    </location>
</feature>
<feature type="transmembrane region" description="Helical" evidence="2">
    <location>
        <begin position="786"/>
        <end position="810"/>
    </location>
</feature>
<feature type="transmembrane region" description="Helical" evidence="2">
    <location>
        <begin position="574"/>
        <end position="595"/>
    </location>
</feature>
<reference evidence="3 4" key="2">
    <citation type="submission" date="2016-08" db="EMBL/GenBank/DDBJ databases">
        <title>Pervasive Adenine N6-methylation of Active Genes in Fungi.</title>
        <authorList>
            <consortium name="DOE Joint Genome Institute"/>
            <person name="Mondo S.J."/>
            <person name="Dannebaum R.O."/>
            <person name="Kuo R.C."/>
            <person name="Labutti K."/>
            <person name="Haridas S."/>
            <person name="Kuo A."/>
            <person name="Salamov A."/>
            <person name="Ahrendt S.R."/>
            <person name="Lipzen A."/>
            <person name="Sullivan W."/>
            <person name="Andreopoulos W.B."/>
            <person name="Clum A."/>
            <person name="Lindquist E."/>
            <person name="Daum C."/>
            <person name="Ramamoorthy G.K."/>
            <person name="Gryganskyi A."/>
            <person name="Culley D."/>
            <person name="Magnuson J.K."/>
            <person name="James T.Y."/>
            <person name="O'Malley M.A."/>
            <person name="Stajich J.E."/>
            <person name="Spatafora J.W."/>
            <person name="Visel A."/>
            <person name="Grigoriev I.V."/>
        </authorList>
    </citation>
    <scope>NUCLEOTIDE SEQUENCE [LARGE SCALE GENOMIC DNA]</scope>
    <source>
        <strain evidence="3 4">S4</strain>
    </source>
</reference>
<dbReference type="EMBL" id="MCFG01000120">
    <property type="protein sequence ID" value="ORX81371.1"/>
    <property type="molecule type" value="Genomic_DNA"/>
</dbReference>
<gene>
    <name evidence="3" type="ORF">BCR32DRAFT_268314</name>
</gene>
<name>A0A1Y1X6F2_9FUNG</name>
<keyword evidence="2" id="KW-1133">Transmembrane helix</keyword>
<sequence length="853" mass="99824">MIKRENVYYKPSDCSYISKFILYNRSVEAIYLLDSIFKEGINQFDNLPEIYIQYWFFLHGIRVFVSLNKLCYKDDNIEELINNINYTTNKILYKCSSISKSFFTKYMVYNAILSYESDKSILFESESGDKKVKSNISDFELVELKDRSIQYHLAGLNYIKVLMSTLKTIETPADIESAMIINDELTEILHEAERHFQIFVTKYNYSKESLELYVLFLKYSMNRNDLVDYYIQMLDENENCETNDNKPENKKKKDQTNEKSDKLSSSMTSDNENRRFKILRNNALHRCQQPLYKLLKIMQIITILAIIIRIAGNVIYLSSFSNIVSYINIYTVAAQSPVIISHIKYAVRLFSMVTAAGIDPTDTVFTSIIDRNLNYLEYEYIPKIYKVHTIEPQGFFTVNPVDTGVIDRVLNMNYFKTLMKIDRKGRIILGRLNNTDIRIPDYLENKDIRYFIENSKGQFGSLLLDSIDMTYNKISNVVSRHMDSFFIIAAIVLVFMLYVIFRIIIPYTNKSYNFVKSVILMYRTLPSNYFDEQFSEYSNQIEEICYNYDVEDKGLGKKKKKTKKASTKGIKTSFILYCFFVTLLLLFPFTTVFLYNSECNNLMNLLVHSTKRGYYISSINIYSTETILNDETYYKSGEALRMMIDRGEQLQTLENNIKSGKYGGKSPLEYSIFDSLNDNPGCIRIEQLKFQCDEREFTEYYTKQLAESPINYLMIEYINKFNEFVNLDMEKHSFNIKDPNDILQMLTIATTDPYINTFLSLSEDIQGHIDIMNEIGTNYLIKEANFYSYISLISHSICSLLIVITFFIFISRNIKKQLRVMDVLTNNIFSLPSSVYNLSPTVKNFIFNGKFVD</sequence>
<dbReference type="AlphaFoldDB" id="A0A1Y1X6F2"/>
<evidence type="ECO:0000256" key="2">
    <source>
        <dbReference type="SAM" id="Phobius"/>
    </source>
</evidence>
<keyword evidence="2" id="KW-0812">Transmembrane</keyword>
<dbReference type="Proteomes" id="UP000193944">
    <property type="component" value="Unassembled WGS sequence"/>
</dbReference>
<keyword evidence="4" id="KW-1185">Reference proteome</keyword>